<evidence type="ECO:0000256" key="5">
    <source>
        <dbReference type="ARBA" id="ARBA00022989"/>
    </source>
</evidence>
<dbReference type="AlphaFoldDB" id="A0A841H7S4"/>
<keyword evidence="4 9" id="KW-0378">Hydrolase</keyword>
<evidence type="ECO:0000259" key="8">
    <source>
        <dbReference type="SMART" id="SM00014"/>
    </source>
</evidence>
<evidence type="ECO:0000256" key="2">
    <source>
        <dbReference type="ARBA" id="ARBA00022475"/>
    </source>
</evidence>
<name>A0A841H7S4_9BACT</name>
<comment type="subcellular location">
    <subcellularLocation>
        <location evidence="1">Cell membrane</location>
        <topology evidence="1">Multi-pass membrane protein</topology>
    </subcellularLocation>
</comment>
<organism evidence="9 10">
    <name type="scientific">Longimicrobium terrae</name>
    <dbReference type="NCBI Taxonomy" id="1639882"/>
    <lineage>
        <taxon>Bacteria</taxon>
        <taxon>Pseudomonadati</taxon>
        <taxon>Gemmatimonadota</taxon>
        <taxon>Longimicrobiia</taxon>
        <taxon>Longimicrobiales</taxon>
        <taxon>Longimicrobiaceae</taxon>
        <taxon>Longimicrobium</taxon>
    </lineage>
</organism>
<evidence type="ECO:0000256" key="7">
    <source>
        <dbReference type="SAM" id="Phobius"/>
    </source>
</evidence>
<keyword evidence="2" id="KW-1003">Cell membrane</keyword>
<dbReference type="Gene3D" id="1.20.144.10">
    <property type="entry name" value="Phosphatidic acid phosphatase type 2/haloperoxidase"/>
    <property type="match status" value="1"/>
</dbReference>
<evidence type="ECO:0000256" key="6">
    <source>
        <dbReference type="ARBA" id="ARBA00023136"/>
    </source>
</evidence>
<dbReference type="PANTHER" id="PTHR14969">
    <property type="entry name" value="SPHINGOSINE-1-PHOSPHATE PHOSPHOHYDROLASE"/>
    <property type="match status" value="1"/>
</dbReference>
<gene>
    <name evidence="9" type="ORF">HNQ61_005719</name>
</gene>
<dbReference type="Proteomes" id="UP000582837">
    <property type="component" value="Unassembled WGS sequence"/>
</dbReference>
<proteinExistence type="predicted"/>
<keyword evidence="6 7" id="KW-0472">Membrane</keyword>
<dbReference type="EC" id="3.6.1.27" evidence="9"/>
<keyword evidence="10" id="KW-1185">Reference proteome</keyword>
<dbReference type="GO" id="GO:0005886">
    <property type="term" value="C:plasma membrane"/>
    <property type="evidence" value="ECO:0007669"/>
    <property type="project" value="UniProtKB-SubCell"/>
</dbReference>
<evidence type="ECO:0000256" key="1">
    <source>
        <dbReference type="ARBA" id="ARBA00004651"/>
    </source>
</evidence>
<keyword evidence="5 7" id="KW-1133">Transmembrane helix</keyword>
<reference evidence="9 10" key="1">
    <citation type="submission" date="2020-08" db="EMBL/GenBank/DDBJ databases">
        <title>Genomic Encyclopedia of Type Strains, Phase IV (KMG-IV): sequencing the most valuable type-strain genomes for metagenomic binning, comparative biology and taxonomic classification.</title>
        <authorList>
            <person name="Goeker M."/>
        </authorList>
    </citation>
    <scope>NUCLEOTIDE SEQUENCE [LARGE SCALE GENOMIC DNA]</scope>
    <source>
        <strain evidence="9 10">DSM 29007</strain>
    </source>
</reference>
<dbReference type="InterPro" id="IPR036938">
    <property type="entry name" value="PAP2/HPO_sf"/>
</dbReference>
<evidence type="ECO:0000256" key="4">
    <source>
        <dbReference type="ARBA" id="ARBA00022801"/>
    </source>
</evidence>
<protein>
    <submittedName>
        <fullName evidence="9">Undecaprenyl-diphosphatase</fullName>
        <ecNumber evidence="9">3.6.1.27</ecNumber>
    </submittedName>
</protein>
<evidence type="ECO:0000313" key="10">
    <source>
        <dbReference type="Proteomes" id="UP000582837"/>
    </source>
</evidence>
<feature type="transmembrane region" description="Helical" evidence="7">
    <location>
        <begin position="33"/>
        <end position="55"/>
    </location>
</feature>
<feature type="transmembrane region" description="Helical" evidence="7">
    <location>
        <begin position="155"/>
        <end position="173"/>
    </location>
</feature>
<dbReference type="SUPFAM" id="SSF48317">
    <property type="entry name" value="Acid phosphatase/Vanadium-dependent haloperoxidase"/>
    <property type="match status" value="1"/>
</dbReference>
<dbReference type="RefSeq" id="WP_170034083.1">
    <property type="nucleotide sequence ID" value="NZ_JABDTL010000001.1"/>
</dbReference>
<dbReference type="PANTHER" id="PTHR14969:SF62">
    <property type="entry name" value="DECAPRENYLPHOSPHORYL-5-PHOSPHORIBOSE PHOSPHATASE RV3807C-RELATED"/>
    <property type="match status" value="1"/>
</dbReference>
<feature type="transmembrane region" description="Helical" evidence="7">
    <location>
        <begin position="117"/>
        <end position="143"/>
    </location>
</feature>
<evidence type="ECO:0000313" key="9">
    <source>
        <dbReference type="EMBL" id="MBB6074038.1"/>
    </source>
</evidence>
<dbReference type="SMART" id="SM00014">
    <property type="entry name" value="acidPPc"/>
    <property type="match status" value="1"/>
</dbReference>
<dbReference type="EMBL" id="JACHIA010000037">
    <property type="protein sequence ID" value="MBB6074038.1"/>
    <property type="molecule type" value="Genomic_DNA"/>
</dbReference>
<evidence type="ECO:0000256" key="3">
    <source>
        <dbReference type="ARBA" id="ARBA00022692"/>
    </source>
</evidence>
<dbReference type="Pfam" id="PF01569">
    <property type="entry name" value="PAP2"/>
    <property type="match status" value="1"/>
</dbReference>
<accession>A0A841H7S4</accession>
<dbReference type="InterPro" id="IPR000326">
    <property type="entry name" value="PAP2/HPO"/>
</dbReference>
<sequence length="174" mass="18112">MAPWIIRLHSHDERALHALVMRRRPRLDRAMRAITHLGDAAVTIPLALAMLLSSLGEADDAGMRAAFALVVSHAVVQLLKRTVTRGRPTMPAGFAALVAAPDRFSFPSGHAASSLSVALGLAVLLPPPVGAVVMAVALIVGASRCYLGVHYPGDVVVGWMLALLAFAAAGTLAG</sequence>
<keyword evidence="3 7" id="KW-0812">Transmembrane</keyword>
<feature type="domain" description="Phosphatidic acid phosphatase type 2/haloperoxidase" evidence="8">
    <location>
        <begin position="61"/>
        <end position="170"/>
    </location>
</feature>
<dbReference type="GO" id="GO:0050380">
    <property type="term" value="F:undecaprenyl-diphosphatase activity"/>
    <property type="evidence" value="ECO:0007669"/>
    <property type="project" value="UniProtKB-EC"/>
</dbReference>
<comment type="caution">
    <text evidence="9">The sequence shown here is derived from an EMBL/GenBank/DDBJ whole genome shotgun (WGS) entry which is preliminary data.</text>
</comment>